<dbReference type="GO" id="GO:0006508">
    <property type="term" value="P:proteolysis"/>
    <property type="evidence" value="ECO:0007669"/>
    <property type="project" value="UniProtKB-KW"/>
</dbReference>
<feature type="signal peptide" evidence="7">
    <location>
        <begin position="1"/>
        <end position="27"/>
    </location>
</feature>
<dbReference type="SMART" id="SM00848">
    <property type="entry name" value="Inhibitor_I29"/>
    <property type="match status" value="1"/>
</dbReference>
<dbReference type="Pfam" id="PF00112">
    <property type="entry name" value="Peptidase_C1"/>
    <property type="match status" value="1"/>
</dbReference>
<organism evidence="10">
    <name type="scientific">Schistosoma japonicum</name>
    <name type="common">Blood fluke</name>
    <dbReference type="NCBI Taxonomy" id="6182"/>
    <lineage>
        <taxon>Eukaryota</taxon>
        <taxon>Metazoa</taxon>
        <taxon>Spiralia</taxon>
        <taxon>Lophotrochozoa</taxon>
        <taxon>Platyhelminthes</taxon>
        <taxon>Trematoda</taxon>
        <taxon>Digenea</taxon>
        <taxon>Strigeidida</taxon>
        <taxon>Schistosomatoidea</taxon>
        <taxon>Schistosomatidae</taxon>
        <taxon>Schistosoma</taxon>
    </lineage>
</organism>
<evidence type="ECO:0000259" key="9">
    <source>
        <dbReference type="SMART" id="SM00848"/>
    </source>
</evidence>
<dbReference type="InterPro" id="IPR039417">
    <property type="entry name" value="Peptidase_C1A_papain-like"/>
</dbReference>
<evidence type="ECO:0000256" key="6">
    <source>
        <dbReference type="ARBA" id="ARBA00023157"/>
    </source>
</evidence>
<dbReference type="MEROPS" id="C01.044"/>
<keyword evidence="6" id="KW-1015">Disulfide bond</keyword>
<dbReference type="PROSITE" id="PS00139">
    <property type="entry name" value="THIOL_PROTEASE_CYS"/>
    <property type="match status" value="1"/>
</dbReference>
<reference evidence="10" key="2">
    <citation type="journal article" date="2006" name="PLoS Pathog.">
        <title>New perspectives on host-parasite interplay by comparative transcriptomic and proteomic analyses of Schistosoma japonicum.</title>
        <authorList>
            <person name="Liu F."/>
            <person name="Lu J."/>
            <person name="Hu W."/>
            <person name="Wang S.Y."/>
            <person name="Cui S.J."/>
            <person name="Chi M."/>
            <person name="Yan Q."/>
            <person name="Wang X.R."/>
            <person name="Song H.D."/>
            <person name="Xu X.N."/>
            <person name="Wang J.J."/>
            <person name="Zhang X.L."/>
            <person name="Zhang X."/>
            <person name="Wang Z.Q."/>
            <person name="Xue C.L."/>
            <person name="Brindley P.J."/>
            <person name="McManus D.P."/>
            <person name="Yang P.Y."/>
            <person name="Feng Z."/>
            <person name="Chen Z."/>
            <person name="Han Z.G."/>
        </authorList>
    </citation>
    <scope>NUCLEOTIDE SEQUENCE</scope>
</reference>
<dbReference type="FunFam" id="3.90.70.10:FF:000006">
    <property type="entry name" value="Cathepsin S"/>
    <property type="match status" value="1"/>
</dbReference>
<feature type="chain" id="PRO_5018668578" description="Cathepsin L, a" evidence="7">
    <location>
        <begin position="28"/>
        <end position="342"/>
    </location>
</feature>
<dbReference type="Pfam" id="PF08246">
    <property type="entry name" value="Inhibitor_I29"/>
    <property type="match status" value="1"/>
</dbReference>
<evidence type="ECO:0000256" key="7">
    <source>
        <dbReference type="SAM" id="SignalP"/>
    </source>
</evidence>
<keyword evidence="7" id="KW-0732">Signal</keyword>
<dbReference type="InterPro" id="IPR025660">
    <property type="entry name" value="Pept_his_AS"/>
</dbReference>
<evidence type="ECO:0000259" key="8">
    <source>
        <dbReference type="SMART" id="SM00645"/>
    </source>
</evidence>
<dbReference type="InterPro" id="IPR000668">
    <property type="entry name" value="Peptidase_C1A_C"/>
</dbReference>
<dbReference type="EMBL" id="AY813594">
    <property type="protein sequence ID" value="AAW25326.1"/>
    <property type="molecule type" value="mRNA"/>
</dbReference>
<comment type="similarity">
    <text evidence="1">Belongs to the peptidase C1 family.</text>
</comment>
<evidence type="ECO:0000313" key="10">
    <source>
        <dbReference type="EMBL" id="AAW25326.1"/>
    </source>
</evidence>
<dbReference type="GO" id="GO:0008234">
    <property type="term" value="F:cysteine-type peptidase activity"/>
    <property type="evidence" value="ECO:0007669"/>
    <property type="project" value="UniProtKB-KW"/>
</dbReference>
<dbReference type="SMART" id="SM00645">
    <property type="entry name" value="Pept_C1"/>
    <property type="match status" value="1"/>
</dbReference>
<evidence type="ECO:0008006" key="11">
    <source>
        <dbReference type="Google" id="ProtNLM"/>
    </source>
</evidence>
<evidence type="ECO:0000256" key="5">
    <source>
        <dbReference type="ARBA" id="ARBA00023145"/>
    </source>
</evidence>
<keyword evidence="5" id="KW-0865">Zymogen</keyword>
<dbReference type="PROSITE" id="PS00640">
    <property type="entry name" value="THIOL_PROTEASE_ASN"/>
    <property type="match status" value="1"/>
</dbReference>
<keyword evidence="3" id="KW-0378">Hydrolase</keyword>
<dbReference type="InterPro" id="IPR025661">
    <property type="entry name" value="Pept_asp_AS"/>
</dbReference>
<dbReference type="CDD" id="cd02248">
    <property type="entry name" value="Peptidase_C1A"/>
    <property type="match status" value="1"/>
</dbReference>
<keyword evidence="2" id="KW-0645">Protease</keyword>
<evidence type="ECO:0000256" key="1">
    <source>
        <dbReference type="ARBA" id="ARBA00008455"/>
    </source>
</evidence>
<accession>Q5DFT0</accession>
<dbReference type="PROSITE" id="PS00639">
    <property type="entry name" value="THIOL_PROTEASE_HIS"/>
    <property type="match status" value="1"/>
</dbReference>
<keyword evidence="4" id="KW-0788">Thiol protease</keyword>
<dbReference type="InterPro" id="IPR013128">
    <property type="entry name" value="Peptidase_C1A"/>
</dbReference>
<protein>
    <recommendedName>
        <fullName evidence="11">Cathepsin L, a</fullName>
    </recommendedName>
</protein>
<dbReference type="InterPro" id="IPR038765">
    <property type="entry name" value="Papain-like_cys_pep_sf"/>
</dbReference>
<evidence type="ECO:0000256" key="4">
    <source>
        <dbReference type="ARBA" id="ARBA00022807"/>
    </source>
</evidence>
<dbReference type="SUPFAM" id="SSF54001">
    <property type="entry name" value="Cysteine proteinases"/>
    <property type="match status" value="1"/>
</dbReference>
<feature type="domain" description="Peptidase C1A papain C-terminal" evidence="8">
    <location>
        <begin position="127"/>
        <end position="340"/>
    </location>
</feature>
<dbReference type="AlphaFoldDB" id="Q5DFT0"/>
<dbReference type="InterPro" id="IPR000169">
    <property type="entry name" value="Pept_cys_AS"/>
</dbReference>
<reference evidence="10" key="1">
    <citation type="submission" date="2004-11" db="EMBL/GenBank/DDBJ databases">
        <title>The full-length cDNA sequences of Schistosoma japonicum genes.</title>
        <authorList>
            <person name="Han Z."/>
        </authorList>
    </citation>
    <scope>NUCLEOTIDE SEQUENCE</scope>
</reference>
<sequence length="342" mass="39676">MEWRGERTRRTMKVFLLFSIITAITVAQHYDKQYDEIWRQWKLKYNKTYTSNDDEMRRKMIFMRRIGKIQEHNLRHDLGLEGYTMGLNQFCDMEWEEVNRIMFPKVFGNSPLWNDDGNELELTNKPVPSTWDWRDHGAVTAVKNQGMCGSCWAFSATGAIEGQLRRKHKKLISLSEQQLVDCSTPYGNYGCGGGFMDHAFNYLESHYIESENDYKYLGYDANCHYRKSKGVVKVKKFVDLPSKDEKTLQKAVYQYGPISVGIVALDSLTMYKSGVFESNDCKYADINHGVLVVGYGKEHGKDYWLIKNSWGDLWGSKGYFKLRRNKHNMCGVASNASFPLLL</sequence>
<evidence type="ECO:0000256" key="2">
    <source>
        <dbReference type="ARBA" id="ARBA00022670"/>
    </source>
</evidence>
<dbReference type="InterPro" id="IPR013201">
    <property type="entry name" value="Prot_inhib_I29"/>
</dbReference>
<proteinExistence type="evidence at transcript level"/>
<feature type="domain" description="Cathepsin propeptide inhibitor" evidence="9">
    <location>
        <begin position="38"/>
        <end position="98"/>
    </location>
</feature>
<dbReference type="PANTHER" id="PTHR12411">
    <property type="entry name" value="CYSTEINE PROTEASE FAMILY C1-RELATED"/>
    <property type="match status" value="1"/>
</dbReference>
<name>Q5DFT0_SCHJA</name>
<dbReference type="Gene3D" id="3.90.70.10">
    <property type="entry name" value="Cysteine proteinases"/>
    <property type="match status" value="1"/>
</dbReference>
<dbReference type="PRINTS" id="PR00705">
    <property type="entry name" value="PAPAIN"/>
</dbReference>
<evidence type="ECO:0000256" key="3">
    <source>
        <dbReference type="ARBA" id="ARBA00022801"/>
    </source>
</evidence>